<dbReference type="Proteomes" id="UP000236291">
    <property type="component" value="Unassembled WGS sequence"/>
</dbReference>
<dbReference type="AlphaFoldDB" id="A0A2K3N7D0"/>
<accession>A0A2K3N7D0</accession>
<organism evidence="2 3">
    <name type="scientific">Trifolium pratense</name>
    <name type="common">Red clover</name>
    <dbReference type="NCBI Taxonomy" id="57577"/>
    <lineage>
        <taxon>Eukaryota</taxon>
        <taxon>Viridiplantae</taxon>
        <taxon>Streptophyta</taxon>
        <taxon>Embryophyta</taxon>
        <taxon>Tracheophyta</taxon>
        <taxon>Spermatophyta</taxon>
        <taxon>Magnoliopsida</taxon>
        <taxon>eudicotyledons</taxon>
        <taxon>Gunneridae</taxon>
        <taxon>Pentapetalae</taxon>
        <taxon>rosids</taxon>
        <taxon>fabids</taxon>
        <taxon>Fabales</taxon>
        <taxon>Fabaceae</taxon>
        <taxon>Papilionoideae</taxon>
        <taxon>50 kb inversion clade</taxon>
        <taxon>NPAAA clade</taxon>
        <taxon>Hologalegina</taxon>
        <taxon>IRL clade</taxon>
        <taxon>Trifolieae</taxon>
        <taxon>Trifolium</taxon>
    </lineage>
</organism>
<reference evidence="2 3" key="2">
    <citation type="journal article" date="2017" name="Front. Plant Sci.">
        <title>Gene Classification and Mining of Molecular Markers Useful in Red Clover (Trifolium pratense) Breeding.</title>
        <authorList>
            <person name="Istvanek J."/>
            <person name="Dluhosova J."/>
            <person name="Dluhos P."/>
            <person name="Patkova L."/>
            <person name="Nedelnik J."/>
            <person name="Repkova J."/>
        </authorList>
    </citation>
    <scope>NUCLEOTIDE SEQUENCE [LARGE SCALE GENOMIC DNA]</scope>
    <source>
        <strain evidence="3">cv. Tatra</strain>
        <tissue evidence="2">Young leaves</tissue>
    </source>
</reference>
<reference evidence="2 3" key="1">
    <citation type="journal article" date="2014" name="Am. J. Bot.">
        <title>Genome assembly and annotation for red clover (Trifolium pratense; Fabaceae).</title>
        <authorList>
            <person name="Istvanek J."/>
            <person name="Jaros M."/>
            <person name="Krenek A."/>
            <person name="Repkova J."/>
        </authorList>
    </citation>
    <scope>NUCLEOTIDE SEQUENCE [LARGE SCALE GENOMIC DNA]</scope>
    <source>
        <strain evidence="3">cv. Tatra</strain>
        <tissue evidence="2">Young leaves</tissue>
    </source>
</reference>
<feature type="region of interest" description="Disordered" evidence="1">
    <location>
        <begin position="50"/>
        <end position="95"/>
    </location>
</feature>
<name>A0A2K3N7D0_TRIPR</name>
<feature type="compositionally biased region" description="Polar residues" evidence="1">
    <location>
        <begin position="85"/>
        <end position="94"/>
    </location>
</feature>
<dbReference type="EMBL" id="ASHM01017208">
    <property type="protein sequence ID" value="PNX98938.1"/>
    <property type="molecule type" value="Genomic_DNA"/>
</dbReference>
<evidence type="ECO:0000313" key="3">
    <source>
        <dbReference type="Proteomes" id="UP000236291"/>
    </source>
</evidence>
<protein>
    <submittedName>
        <fullName evidence="2">Uncharacterized protein</fullName>
    </submittedName>
</protein>
<evidence type="ECO:0000313" key="2">
    <source>
        <dbReference type="EMBL" id="PNX98938.1"/>
    </source>
</evidence>
<proteinExistence type="predicted"/>
<feature type="region of interest" description="Disordered" evidence="1">
    <location>
        <begin position="117"/>
        <end position="146"/>
    </location>
</feature>
<gene>
    <name evidence="2" type="ORF">L195_g022196</name>
</gene>
<feature type="compositionally biased region" description="Basic and acidic residues" evidence="1">
    <location>
        <begin position="60"/>
        <end position="81"/>
    </location>
</feature>
<sequence length="176" mass="19607">MKKYLMQRGLRPNSDFAKVVGIEKPRTWDDLLVKAQAYIQYEEVQAADVASLARPGSSHPAHESSHRGRDRRRGDKPREPRGPPSTFSNYTPLTKSREALKDAIEILIRGRQLKEFVKRNNNPRPGAAETGAVEETLPPPSGQNNAKQVAMCVSRPEDFTIPSHFGDTYTGPTLSV</sequence>
<evidence type="ECO:0000256" key="1">
    <source>
        <dbReference type="SAM" id="MobiDB-lite"/>
    </source>
</evidence>
<comment type="caution">
    <text evidence="2">The sequence shown here is derived from an EMBL/GenBank/DDBJ whole genome shotgun (WGS) entry which is preliminary data.</text>
</comment>